<proteinExistence type="inferred from homology"/>
<evidence type="ECO:0000313" key="5">
    <source>
        <dbReference type="EMBL" id="KLD65348.1"/>
    </source>
</evidence>
<accession>A0A0G9H6Z2</accession>
<dbReference type="RefSeq" id="WP_046970474.1">
    <property type="nucleotide sequence ID" value="NZ_JPLA01000008.1"/>
</dbReference>
<evidence type="ECO:0000256" key="1">
    <source>
        <dbReference type="ARBA" id="ARBA00004496"/>
    </source>
</evidence>
<dbReference type="GO" id="GO:0005737">
    <property type="term" value="C:cytoplasm"/>
    <property type="evidence" value="ECO:0007669"/>
    <property type="project" value="UniProtKB-SubCell"/>
</dbReference>
<dbReference type="PANTHER" id="PTHR38603:SF1">
    <property type="entry name" value="CHAPERONE NAPD"/>
    <property type="match status" value="1"/>
</dbReference>
<evidence type="ECO:0000256" key="3">
    <source>
        <dbReference type="ARBA" id="ARBA00023186"/>
    </source>
</evidence>
<reference evidence="5 6" key="1">
    <citation type="journal article" date="2015" name="Antonie Van Leeuwenhoek">
        <title>A phylogenomic and molecular marker based taxonomic framework for the order Xanthomonadales: proposal to transfer the families Algiphilaceae and Solimonadaceae to the order Nevskiales ord. nov. and to create a new family within the order Xanthomonadales, the family Rhodanobacteraceae fam. nov., containing the genus Rhodanobacter and its closest relatives.</title>
        <authorList>
            <person name="Naushad S."/>
            <person name="Adeolu M."/>
            <person name="Wong S."/>
            <person name="Sohail M."/>
            <person name="Schellhorn H.E."/>
            <person name="Gupta R.S."/>
        </authorList>
    </citation>
    <scope>NUCLEOTIDE SEQUENCE [LARGE SCALE GENOMIC DNA]</scope>
    <source>
        <strain evidence="5 6">DSM 16301</strain>
    </source>
</reference>
<dbReference type="Pfam" id="PF03927">
    <property type="entry name" value="NapD"/>
    <property type="match status" value="1"/>
</dbReference>
<dbReference type="EMBL" id="JPLA01000008">
    <property type="protein sequence ID" value="KLD65348.1"/>
    <property type="molecule type" value="Genomic_DNA"/>
</dbReference>
<dbReference type="AlphaFoldDB" id="A0A0G9H6Z2"/>
<gene>
    <name evidence="4" type="primary">napD</name>
    <name evidence="5" type="ORF">Y882_03470</name>
</gene>
<comment type="subcellular location">
    <subcellularLocation>
        <location evidence="1 4">Cytoplasm</location>
    </subcellularLocation>
</comment>
<comment type="similarity">
    <text evidence="4">Belongs to the NapD family.</text>
</comment>
<dbReference type="GO" id="GO:0005048">
    <property type="term" value="F:signal sequence binding"/>
    <property type="evidence" value="ECO:0007669"/>
    <property type="project" value="UniProtKB-UniRule"/>
</dbReference>
<dbReference type="GO" id="GO:0051224">
    <property type="term" value="P:negative regulation of protein transport"/>
    <property type="evidence" value="ECO:0007669"/>
    <property type="project" value="UniProtKB-UniRule"/>
</dbReference>
<dbReference type="InterPro" id="IPR005623">
    <property type="entry name" value="Chaperone_NapD_NO3_reduct"/>
</dbReference>
<dbReference type="Gene3D" id="3.30.70.920">
    <property type="match status" value="1"/>
</dbReference>
<keyword evidence="2 4" id="KW-0963">Cytoplasm</keyword>
<comment type="subunit">
    <text evidence="4">Interacts with the cytoplasmic NapA precursor.</text>
</comment>
<dbReference type="PANTHER" id="PTHR38603">
    <property type="entry name" value="CHAPERONE NAPD"/>
    <property type="match status" value="1"/>
</dbReference>
<dbReference type="STRING" id="1440762.Y882_03470"/>
<evidence type="ECO:0000256" key="4">
    <source>
        <dbReference type="HAMAP-Rule" id="MF_02200"/>
    </source>
</evidence>
<dbReference type="Proteomes" id="UP000035481">
    <property type="component" value="Unassembled WGS sequence"/>
</dbReference>
<evidence type="ECO:0000256" key="2">
    <source>
        <dbReference type="ARBA" id="ARBA00022490"/>
    </source>
</evidence>
<dbReference type="OrthoDB" id="5770785at2"/>
<comment type="function">
    <text evidence="4">Chaperone for NapA, the catalytic subunit of the periplasmic nitrate reductase. It binds directly and specifically to the twin-arginine signal peptide of NapA, preventing premature interaction with the Tat translocase and premature export.</text>
</comment>
<dbReference type="PATRIC" id="fig|1440762.4.peg.3641"/>
<keyword evidence="3 4" id="KW-0143">Chaperone</keyword>
<name>A0A0G9H6Z2_9GAMM</name>
<sequence>MRDEHHISSLVVLHRPDAAPTLSAFVDDHAALDIALQGECRCVMVCETDNQRAVLDLIDTLQTLPGVINVSLIYHHVESAAVMDELVSTAAIQQGAEP</sequence>
<evidence type="ECO:0000313" key="6">
    <source>
        <dbReference type="Proteomes" id="UP000035481"/>
    </source>
</evidence>
<dbReference type="HAMAP" id="MF_02200">
    <property type="entry name" value="NapD"/>
    <property type="match status" value="1"/>
</dbReference>
<protein>
    <recommendedName>
        <fullName evidence="4">Chaperone NapD</fullName>
    </recommendedName>
    <alternativeName>
        <fullName evidence="4">NapA signal peptide-binding chaperone NapD</fullName>
    </alternativeName>
</protein>
<organism evidence="5 6">
    <name type="scientific">Dyella japonica DSM 16301</name>
    <dbReference type="NCBI Taxonomy" id="1440762"/>
    <lineage>
        <taxon>Bacteria</taxon>
        <taxon>Pseudomonadati</taxon>
        <taxon>Pseudomonadota</taxon>
        <taxon>Gammaproteobacteria</taxon>
        <taxon>Lysobacterales</taxon>
        <taxon>Rhodanobacteraceae</taxon>
        <taxon>Dyella</taxon>
    </lineage>
</organism>
<comment type="caution">
    <text evidence="5">The sequence shown here is derived from an EMBL/GenBank/DDBJ whole genome shotgun (WGS) entry which is preliminary data.</text>
</comment>